<evidence type="ECO:0000256" key="2">
    <source>
        <dbReference type="ARBA" id="ARBA00022801"/>
    </source>
</evidence>
<evidence type="ECO:0000256" key="1">
    <source>
        <dbReference type="ARBA" id="ARBA00007401"/>
    </source>
</evidence>
<evidence type="ECO:0000259" key="5">
    <source>
        <dbReference type="Pfam" id="PF00703"/>
    </source>
</evidence>
<dbReference type="Pfam" id="PF00703">
    <property type="entry name" value="Glyco_hydro_2"/>
    <property type="match status" value="1"/>
</dbReference>
<dbReference type="Pfam" id="PF02837">
    <property type="entry name" value="Glyco_hydro_2_N"/>
    <property type="match status" value="1"/>
</dbReference>
<evidence type="ECO:0000313" key="9">
    <source>
        <dbReference type="Proteomes" id="UP000033047"/>
    </source>
</evidence>
<dbReference type="Pfam" id="PF02836">
    <property type="entry name" value="Glyco_hydro_2_C"/>
    <property type="match status" value="1"/>
</dbReference>
<dbReference type="HOGENOM" id="CLU_009935_3_1_10"/>
<dbReference type="SUPFAM" id="SSF49303">
    <property type="entry name" value="beta-Galactosidase/glucuronidase domain"/>
    <property type="match status" value="1"/>
</dbReference>
<dbReference type="InterPro" id="IPR051913">
    <property type="entry name" value="GH2_Domain-Containing"/>
</dbReference>
<gene>
    <name evidence="8" type="ORF">HMPREF1535_02870</name>
</gene>
<dbReference type="STRING" id="927665.HMPREF1535_02870"/>
<dbReference type="SUPFAM" id="SSF49785">
    <property type="entry name" value="Galactose-binding domain-like"/>
    <property type="match status" value="1"/>
</dbReference>
<comment type="similarity">
    <text evidence="1">Belongs to the glycosyl hydrolase 2 family.</text>
</comment>
<evidence type="ECO:0000259" key="6">
    <source>
        <dbReference type="Pfam" id="PF02836"/>
    </source>
</evidence>
<feature type="domain" description="Glycosyl hydrolases family 2 sugar binding" evidence="7">
    <location>
        <begin position="104"/>
        <end position="209"/>
    </location>
</feature>
<dbReference type="EMBL" id="AQHV01000013">
    <property type="protein sequence ID" value="KKB54745.1"/>
    <property type="molecule type" value="Genomic_DNA"/>
</dbReference>
<dbReference type="AlphaFoldDB" id="A0A0F5JB55"/>
<feature type="chain" id="PRO_5002488939" description="Beta-galactosidase" evidence="4">
    <location>
        <begin position="20"/>
        <end position="640"/>
    </location>
</feature>
<sequence>MKKIYLSALLVCGSLIASAQWKPATNNIITPWGENLDPQHVLPEYPRPIMERENWLNLNGLWDYTLSTKEENNIPATFDGKILVPFAIESSLSGVGKEIGPDKSLWYHRTFSVPTDWKGKKLLLNFGAVDWQADVYLNDIKIGRHTGGSTPFSFDITPYLKKSGEQKLVVRVWDPTSSAFIPKGKQRNDGKVEIGMWWYPPVTGIWQTVWLEPVNDQHITNLKMVPDIDTQTLHVNIESKNTTEADRITFKISDGKSLVCEQTVTAGQIEYEAVMLPFSTTDIISSQATFRQSIQINIPSPKLWSPDSPFLYDVEIELYHNGKKVDQIKSYCAMRKVSIGRDAQGLLRLQLNNKMIFHNGPLDQGWWPDGLYTAPSDEALVYDIKKTKELGFNMIRKHVKVEPARWYTHCDRIGILVWQDMPSCDYDKGEKSPEWVPWNYFNGRDVNLPAEDMATYCKEWKEIMDFLYSYPSIVMWVPFNEAWGQFCTKAIADWTKKYDPSRTVNAASGGNLYADAGEVLDTHYYPGPELRLFNPNKVNVIGEYGPCGFQIIGHDWYAPTGVHDPAKLRQEYIDQTNKYINAMNLLKTEIGKGASAAVYCQTTDVFRESNGLVTFDRKSRKFNEKEFTEVNKEISDYFGE</sequence>
<keyword evidence="2" id="KW-0378">Hydrolase</keyword>
<name>A0A0F5JB55_9BACT</name>
<evidence type="ECO:0000313" key="8">
    <source>
        <dbReference type="EMBL" id="KKB54745.1"/>
    </source>
</evidence>
<evidence type="ECO:0000256" key="3">
    <source>
        <dbReference type="ARBA" id="ARBA00023295"/>
    </source>
</evidence>
<dbReference type="GO" id="GO:0004553">
    <property type="term" value="F:hydrolase activity, hydrolyzing O-glycosyl compounds"/>
    <property type="evidence" value="ECO:0007669"/>
    <property type="project" value="InterPro"/>
</dbReference>
<dbReference type="PANTHER" id="PTHR42732:SF2">
    <property type="entry name" value="BETA-MANNOSIDASE"/>
    <property type="match status" value="1"/>
</dbReference>
<dbReference type="Proteomes" id="UP000033047">
    <property type="component" value="Unassembled WGS sequence"/>
</dbReference>
<protein>
    <recommendedName>
        <fullName evidence="10">Beta-galactosidase</fullName>
    </recommendedName>
</protein>
<dbReference type="PATRIC" id="fig|927665.4.peg.2944"/>
<dbReference type="InterPro" id="IPR008979">
    <property type="entry name" value="Galactose-bd-like_sf"/>
</dbReference>
<keyword evidence="3" id="KW-0326">Glycosidase</keyword>
<dbReference type="Gene3D" id="2.60.120.260">
    <property type="entry name" value="Galactose-binding domain-like"/>
    <property type="match status" value="1"/>
</dbReference>
<dbReference type="InterPro" id="IPR036156">
    <property type="entry name" value="Beta-gal/glucu_dom_sf"/>
</dbReference>
<organism evidence="8 9">
    <name type="scientific">Parabacteroides goldsteinii DSM 19448 = WAL 12034</name>
    <dbReference type="NCBI Taxonomy" id="927665"/>
    <lineage>
        <taxon>Bacteria</taxon>
        <taxon>Pseudomonadati</taxon>
        <taxon>Bacteroidota</taxon>
        <taxon>Bacteroidia</taxon>
        <taxon>Bacteroidales</taxon>
        <taxon>Tannerellaceae</taxon>
        <taxon>Parabacteroides</taxon>
    </lineage>
</organism>
<dbReference type="InterPro" id="IPR006104">
    <property type="entry name" value="Glyco_hydro_2_N"/>
</dbReference>
<feature type="signal peptide" evidence="4">
    <location>
        <begin position="1"/>
        <end position="19"/>
    </location>
</feature>
<feature type="domain" description="Glycoside hydrolase family 2 immunoglobulin-like beta-sandwich" evidence="5">
    <location>
        <begin position="218"/>
        <end position="335"/>
    </location>
</feature>
<dbReference type="Gene3D" id="2.60.40.10">
    <property type="entry name" value="Immunoglobulins"/>
    <property type="match status" value="1"/>
</dbReference>
<dbReference type="PANTHER" id="PTHR42732">
    <property type="entry name" value="BETA-GALACTOSIDASE"/>
    <property type="match status" value="1"/>
</dbReference>
<dbReference type="InterPro" id="IPR006103">
    <property type="entry name" value="Glyco_hydro_2_cat"/>
</dbReference>
<dbReference type="InterPro" id="IPR006102">
    <property type="entry name" value="Ig-like_GH2"/>
</dbReference>
<evidence type="ECO:0000256" key="4">
    <source>
        <dbReference type="SAM" id="SignalP"/>
    </source>
</evidence>
<keyword evidence="4" id="KW-0732">Signal</keyword>
<proteinExistence type="inferred from homology"/>
<reference evidence="8 9" key="1">
    <citation type="submission" date="2013-04" db="EMBL/GenBank/DDBJ databases">
        <title>The Genome Sequence of Parabacteroides goldsteinii DSM 19448.</title>
        <authorList>
            <consortium name="The Broad Institute Genomics Platform"/>
            <person name="Earl A."/>
            <person name="Ward D."/>
            <person name="Feldgarden M."/>
            <person name="Gevers D."/>
            <person name="Martens E."/>
            <person name="Sakamoto M."/>
            <person name="Benno Y."/>
            <person name="Song Y."/>
            <person name="Liu C."/>
            <person name="Lee J."/>
            <person name="Bolanos M."/>
            <person name="Vaisanen M.L."/>
            <person name="Finegold S.M."/>
            <person name="Walker B."/>
            <person name="Young S."/>
            <person name="Zeng Q."/>
            <person name="Gargeya S."/>
            <person name="Fitzgerald M."/>
            <person name="Haas B."/>
            <person name="Abouelleil A."/>
            <person name="Allen A.W."/>
            <person name="Alvarado L."/>
            <person name="Arachchi H.M."/>
            <person name="Berlin A.M."/>
            <person name="Chapman S.B."/>
            <person name="Gainer-Dewar J."/>
            <person name="Goldberg J."/>
            <person name="Griggs A."/>
            <person name="Gujja S."/>
            <person name="Hansen M."/>
            <person name="Howarth C."/>
            <person name="Imamovic A."/>
            <person name="Ireland A."/>
            <person name="Larimer J."/>
            <person name="McCowan C."/>
            <person name="Murphy C."/>
            <person name="Pearson M."/>
            <person name="Poon T.W."/>
            <person name="Priest M."/>
            <person name="Roberts A."/>
            <person name="Saif S."/>
            <person name="Shea T."/>
            <person name="Sisk P."/>
            <person name="Sykes S."/>
            <person name="Wortman J."/>
            <person name="Nusbaum C."/>
            <person name="Birren B."/>
        </authorList>
    </citation>
    <scope>NUCLEOTIDE SEQUENCE [LARGE SCALE GENOMIC DNA]</scope>
    <source>
        <strain evidence="8 9">DSM 19448</strain>
    </source>
</reference>
<dbReference type="SUPFAM" id="SSF51445">
    <property type="entry name" value="(Trans)glycosidases"/>
    <property type="match status" value="1"/>
</dbReference>
<comment type="caution">
    <text evidence="8">The sequence shown here is derived from an EMBL/GenBank/DDBJ whole genome shotgun (WGS) entry which is preliminary data.</text>
</comment>
<dbReference type="Gene3D" id="3.20.20.80">
    <property type="entry name" value="Glycosidases"/>
    <property type="match status" value="1"/>
</dbReference>
<dbReference type="RefSeq" id="WP_046146636.1">
    <property type="nucleotide sequence ID" value="NZ_KQ033913.1"/>
</dbReference>
<evidence type="ECO:0008006" key="10">
    <source>
        <dbReference type="Google" id="ProtNLM"/>
    </source>
</evidence>
<dbReference type="GO" id="GO:0005975">
    <property type="term" value="P:carbohydrate metabolic process"/>
    <property type="evidence" value="ECO:0007669"/>
    <property type="project" value="InterPro"/>
</dbReference>
<dbReference type="InterPro" id="IPR013783">
    <property type="entry name" value="Ig-like_fold"/>
</dbReference>
<dbReference type="InterPro" id="IPR017853">
    <property type="entry name" value="GH"/>
</dbReference>
<evidence type="ECO:0000259" key="7">
    <source>
        <dbReference type="Pfam" id="PF02837"/>
    </source>
</evidence>
<feature type="domain" description="Glycoside hydrolase family 2 catalytic" evidence="6">
    <location>
        <begin position="377"/>
        <end position="509"/>
    </location>
</feature>
<accession>A0A0F5JB55</accession>